<dbReference type="AlphaFoldDB" id="A0A9P6PUM9"/>
<protein>
    <submittedName>
        <fullName evidence="2">Uncharacterized protein</fullName>
    </submittedName>
</protein>
<name>A0A9P6PUM9_9FUNG</name>
<comment type="caution">
    <text evidence="2">The sequence shown here is derived from an EMBL/GenBank/DDBJ whole genome shotgun (WGS) entry which is preliminary data.</text>
</comment>
<gene>
    <name evidence="2" type="ORF">BG011_006422</name>
</gene>
<feature type="compositionally biased region" description="Basic residues" evidence="1">
    <location>
        <begin position="222"/>
        <end position="232"/>
    </location>
</feature>
<dbReference type="OrthoDB" id="2386896at2759"/>
<accession>A0A9P6PUM9</accession>
<sequence>MSIMLSQFTIAMNNPYSALVEQEHDPSSTAKSTFTATSINLPTGLTRAMSDDDLDRMSTSSWSVVNSAYGSDTEDNDYDTDEIYTDGSAHHLVPLTISSLTDGFTAISKTMTATSTNSSLAQPNIWVVKVTKRRQKQYMRKPRVSTATAPSLEDVLEGSDLDEDPYMPMTEHELSKSTKAVQLKNDRLAVAHDVDLIKTLKHLTRDSEVPRPYKIPTAYRSKGVKARTRSHD</sequence>
<keyword evidence="3" id="KW-1185">Reference proteome</keyword>
<dbReference type="Proteomes" id="UP000726737">
    <property type="component" value="Unassembled WGS sequence"/>
</dbReference>
<evidence type="ECO:0000313" key="3">
    <source>
        <dbReference type="Proteomes" id="UP000726737"/>
    </source>
</evidence>
<proteinExistence type="predicted"/>
<evidence type="ECO:0000313" key="2">
    <source>
        <dbReference type="EMBL" id="KAG0253337.1"/>
    </source>
</evidence>
<reference evidence="2" key="1">
    <citation type="journal article" date="2020" name="Fungal Divers.">
        <title>Resolving the Mortierellaceae phylogeny through synthesis of multi-gene phylogenetics and phylogenomics.</title>
        <authorList>
            <person name="Vandepol N."/>
            <person name="Liber J."/>
            <person name="Desiro A."/>
            <person name="Na H."/>
            <person name="Kennedy M."/>
            <person name="Barry K."/>
            <person name="Grigoriev I.V."/>
            <person name="Miller A.N."/>
            <person name="O'Donnell K."/>
            <person name="Stajich J.E."/>
            <person name="Bonito G."/>
        </authorList>
    </citation>
    <scope>NUCLEOTIDE SEQUENCE</scope>
    <source>
        <strain evidence="2">KOD948</strain>
    </source>
</reference>
<organism evidence="2 3">
    <name type="scientific">Mortierella polycephala</name>
    <dbReference type="NCBI Taxonomy" id="41804"/>
    <lineage>
        <taxon>Eukaryota</taxon>
        <taxon>Fungi</taxon>
        <taxon>Fungi incertae sedis</taxon>
        <taxon>Mucoromycota</taxon>
        <taxon>Mortierellomycotina</taxon>
        <taxon>Mortierellomycetes</taxon>
        <taxon>Mortierellales</taxon>
        <taxon>Mortierellaceae</taxon>
        <taxon>Mortierella</taxon>
    </lineage>
</organism>
<evidence type="ECO:0000256" key="1">
    <source>
        <dbReference type="SAM" id="MobiDB-lite"/>
    </source>
</evidence>
<feature type="region of interest" description="Disordered" evidence="1">
    <location>
        <begin position="211"/>
        <end position="232"/>
    </location>
</feature>
<dbReference type="EMBL" id="JAAAJA010000465">
    <property type="protein sequence ID" value="KAG0253337.1"/>
    <property type="molecule type" value="Genomic_DNA"/>
</dbReference>